<keyword evidence="3" id="KW-1185">Reference proteome</keyword>
<organism evidence="2 3">
    <name type="scientific">Amanita muscaria (strain Koide BX008)</name>
    <dbReference type="NCBI Taxonomy" id="946122"/>
    <lineage>
        <taxon>Eukaryota</taxon>
        <taxon>Fungi</taxon>
        <taxon>Dikarya</taxon>
        <taxon>Basidiomycota</taxon>
        <taxon>Agaricomycotina</taxon>
        <taxon>Agaricomycetes</taxon>
        <taxon>Agaricomycetidae</taxon>
        <taxon>Agaricales</taxon>
        <taxon>Pluteineae</taxon>
        <taxon>Amanitaceae</taxon>
        <taxon>Amanita</taxon>
    </lineage>
</organism>
<name>A0A0C2SYK2_AMAMK</name>
<feature type="compositionally biased region" description="Low complexity" evidence="1">
    <location>
        <begin position="188"/>
        <end position="202"/>
    </location>
</feature>
<evidence type="ECO:0000313" key="2">
    <source>
        <dbReference type="EMBL" id="KIL68585.1"/>
    </source>
</evidence>
<feature type="region of interest" description="Disordered" evidence="1">
    <location>
        <begin position="31"/>
        <end position="127"/>
    </location>
</feature>
<dbReference type="InParanoid" id="A0A0C2SYK2"/>
<dbReference type="HOGENOM" id="CLU_1240773_0_0_1"/>
<dbReference type="OrthoDB" id="2976199at2759"/>
<dbReference type="Proteomes" id="UP000054549">
    <property type="component" value="Unassembled WGS sequence"/>
</dbReference>
<protein>
    <submittedName>
        <fullName evidence="2">Uncharacterized protein</fullName>
    </submittedName>
</protein>
<dbReference type="EMBL" id="KN818228">
    <property type="protein sequence ID" value="KIL68585.1"/>
    <property type="molecule type" value="Genomic_DNA"/>
</dbReference>
<feature type="compositionally biased region" description="Basic residues" evidence="1">
    <location>
        <begin position="56"/>
        <end position="67"/>
    </location>
</feature>
<accession>A0A0C2SYK2</accession>
<evidence type="ECO:0000256" key="1">
    <source>
        <dbReference type="SAM" id="MobiDB-lite"/>
    </source>
</evidence>
<feature type="compositionally biased region" description="Basic and acidic residues" evidence="1">
    <location>
        <begin position="68"/>
        <end position="78"/>
    </location>
</feature>
<dbReference type="AlphaFoldDB" id="A0A0C2SYK2"/>
<sequence>MTEYDYSPDAYEKHLATQSRIIRWVDKTRRYAPSNPFVPATPAVESISLRKDSNGSHRRQKHSHHRIRSEEPPPDKPRAHSALQSERPRPKAPVRWHTISDHRSGPSTRESVPHMGTTAPVLPPPALRSRPLRSYTAPPHVYHYPVQDQYPYAAYTLPNKAGAGTSGHNSSTRYASVHNTPNKETSTSKRSLLKRLLGGIISKSGNGKTKGRSYNSVRR</sequence>
<feature type="region of interest" description="Disordered" evidence="1">
    <location>
        <begin position="162"/>
        <end position="219"/>
    </location>
</feature>
<feature type="compositionally biased region" description="Polar residues" evidence="1">
    <location>
        <begin position="166"/>
        <end position="184"/>
    </location>
</feature>
<feature type="compositionally biased region" description="Polar residues" evidence="1">
    <location>
        <begin position="203"/>
        <end position="219"/>
    </location>
</feature>
<reference evidence="2 3" key="1">
    <citation type="submission" date="2014-04" db="EMBL/GenBank/DDBJ databases">
        <title>Evolutionary Origins and Diversification of the Mycorrhizal Mutualists.</title>
        <authorList>
            <consortium name="DOE Joint Genome Institute"/>
            <consortium name="Mycorrhizal Genomics Consortium"/>
            <person name="Kohler A."/>
            <person name="Kuo A."/>
            <person name="Nagy L.G."/>
            <person name="Floudas D."/>
            <person name="Copeland A."/>
            <person name="Barry K.W."/>
            <person name="Cichocki N."/>
            <person name="Veneault-Fourrey C."/>
            <person name="LaButti K."/>
            <person name="Lindquist E.A."/>
            <person name="Lipzen A."/>
            <person name="Lundell T."/>
            <person name="Morin E."/>
            <person name="Murat C."/>
            <person name="Riley R."/>
            <person name="Ohm R."/>
            <person name="Sun H."/>
            <person name="Tunlid A."/>
            <person name="Henrissat B."/>
            <person name="Grigoriev I.V."/>
            <person name="Hibbett D.S."/>
            <person name="Martin F."/>
        </authorList>
    </citation>
    <scope>NUCLEOTIDE SEQUENCE [LARGE SCALE GENOMIC DNA]</scope>
    <source>
        <strain evidence="2 3">Koide BX008</strain>
    </source>
</reference>
<gene>
    <name evidence="2" type="ORF">M378DRAFT_158407</name>
</gene>
<proteinExistence type="predicted"/>
<evidence type="ECO:0000313" key="3">
    <source>
        <dbReference type="Proteomes" id="UP000054549"/>
    </source>
</evidence>